<accession>A0ACB8CN68</accession>
<gene>
    <name evidence="1" type="ORF">HPB49_022641</name>
</gene>
<proteinExistence type="predicted"/>
<reference evidence="1" key="1">
    <citation type="submission" date="2020-05" db="EMBL/GenBank/DDBJ databases">
        <title>Large-scale comparative analyses of tick genomes elucidate their genetic diversity and vector capacities.</title>
        <authorList>
            <person name="Jia N."/>
            <person name="Wang J."/>
            <person name="Shi W."/>
            <person name="Du L."/>
            <person name="Sun Y."/>
            <person name="Zhan W."/>
            <person name="Jiang J."/>
            <person name="Wang Q."/>
            <person name="Zhang B."/>
            <person name="Ji P."/>
            <person name="Sakyi L.B."/>
            <person name="Cui X."/>
            <person name="Yuan T."/>
            <person name="Jiang B."/>
            <person name="Yang W."/>
            <person name="Lam T.T.-Y."/>
            <person name="Chang Q."/>
            <person name="Ding S."/>
            <person name="Wang X."/>
            <person name="Zhu J."/>
            <person name="Ruan X."/>
            <person name="Zhao L."/>
            <person name="Wei J."/>
            <person name="Que T."/>
            <person name="Du C."/>
            <person name="Cheng J."/>
            <person name="Dai P."/>
            <person name="Han X."/>
            <person name="Huang E."/>
            <person name="Gao Y."/>
            <person name="Liu J."/>
            <person name="Shao H."/>
            <person name="Ye R."/>
            <person name="Li L."/>
            <person name="Wei W."/>
            <person name="Wang X."/>
            <person name="Wang C."/>
            <person name="Yang T."/>
            <person name="Huo Q."/>
            <person name="Li W."/>
            <person name="Guo W."/>
            <person name="Chen H."/>
            <person name="Zhou L."/>
            <person name="Ni X."/>
            <person name="Tian J."/>
            <person name="Zhou Y."/>
            <person name="Sheng Y."/>
            <person name="Liu T."/>
            <person name="Pan Y."/>
            <person name="Xia L."/>
            <person name="Li J."/>
            <person name="Zhao F."/>
            <person name="Cao W."/>
        </authorList>
    </citation>
    <scope>NUCLEOTIDE SEQUENCE</scope>
    <source>
        <strain evidence="1">Dsil-2018</strain>
    </source>
</reference>
<name>A0ACB8CN68_DERSI</name>
<comment type="caution">
    <text evidence="1">The sequence shown here is derived from an EMBL/GenBank/DDBJ whole genome shotgun (WGS) entry which is preliminary data.</text>
</comment>
<evidence type="ECO:0000313" key="1">
    <source>
        <dbReference type="EMBL" id="KAH7946284.1"/>
    </source>
</evidence>
<dbReference type="EMBL" id="CM023475">
    <property type="protein sequence ID" value="KAH7946284.1"/>
    <property type="molecule type" value="Genomic_DNA"/>
</dbReference>
<protein>
    <submittedName>
        <fullName evidence="1">Uncharacterized protein</fullName>
    </submittedName>
</protein>
<evidence type="ECO:0000313" key="2">
    <source>
        <dbReference type="Proteomes" id="UP000821865"/>
    </source>
</evidence>
<sequence>MVPAIYQGSEQVLYVRDLGILATAELRGVSGHLDVTQPDPLGNRGATCTSRRQFLVRRIEQEHAIRIVTKCNKCSHCGAELSLRPSGNACFSDGSLEAPATRARHQCPHCVASFPSARVLASPIMWYEKQDAMVRALSRRAPPAPALPAARSDDQVSPTEEQQASSSRSQTHSVPDPSSGEHPIPPSTDTPLPPIPDTPGSTARDVSGPADSAATDPDPDQIAPDDVDNGPPSPDIPDTTSLLRDQAATQGTPFS</sequence>
<dbReference type="Proteomes" id="UP000821865">
    <property type="component" value="Chromosome 6"/>
</dbReference>
<organism evidence="1 2">
    <name type="scientific">Dermacentor silvarum</name>
    <name type="common">Tick</name>
    <dbReference type="NCBI Taxonomy" id="543639"/>
    <lineage>
        <taxon>Eukaryota</taxon>
        <taxon>Metazoa</taxon>
        <taxon>Ecdysozoa</taxon>
        <taxon>Arthropoda</taxon>
        <taxon>Chelicerata</taxon>
        <taxon>Arachnida</taxon>
        <taxon>Acari</taxon>
        <taxon>Parasitiformes</taxon>
        <taxon>Ixodida</taxon>
        <taxon>Ixodoidea</taxon>
        <taxon>Ixodidae</taxon>
        <taxon>Rhipicephalinae</taxon>
        <taxon>Dermacentor</taxon>
    </lineage>
</organism>
<keyword evidence="2" id="KW-1185">Reference proteome</keyword>